<dbReference type="Pfam" id="PF00561">
    <property type="entry name" value="Abhydrolase_1"/>
    <property type="match status" value="1"/>
</dbReference>
<dbReference type="Proteomes" id="UP000199403">
    <property type="component" value="Unassembled WGS sequence"/>
</dbReference>
<feature type="domain" description="AB hydrolase-1" evidence="1">
    <location>
        <begin position="13"/>
        <end position="239"/>
    </location>
</feature>
<dbReference type="InterPro" id="IPR029058">
    <property type="entry name" value="AB_hydrolase_fold"/>
</dbReference>
<dbReference type="SUPFAM" id="SSF53474">
    <property type="entry name" value="alpha/beta-Hydrolases"/>
    <property type="match status" value="1"/>
</dbReference>
<dbReference type="PRINTS" id="PR00412">
    <property type="entry name" value="EPOXHYDRLASE"/>
</dbReference>
<dbReference type="RefSeq" id="WP_092171373.1">
    <property type="nucleotide sequence ID" value="NZ_FNZH01000002.1"/>
</dbReference>
<protein>
    <submittedName>
        <fullName evidence="2">Pimeloyl-ACP methyl ester carboxylesterase</fullName>
    </submittedName>
</protein>
<gene>
    <name evidence="2" type="ORF">SAMN05192553_102452</name>
</gene>
<evidence type="ECO:0000313" key="3">
    <source>
        <dbReference type="Proteomes" id="UP000199403"/>
    </source>
</evidence>
<dbReference type="InterPro" id="IPR000073">
    <property type="entry name" value="AB_hydrolase_1"/>
</dbReference>
<evidence type="ECO:0000259" key="1">
    <source>
        <dbReference type="Pfam" id="PF00561"/>
    </source>
</evidence>
<name>A0A1H6WGL8_9BACT</name>
<evidence type="ECO:0000313" key="2">
    <source>
        <dbReference type="EMBL" id="SEJ11475.1"/>
    </source>
</evidence>
<reference evidence="3" key="1">
    <citation type="submission" date="2016-10" db="EMBL/GenBank/DDBJ databases">
        <authorList>
            <person name="Varghese N."/>
            <person name="Submissions S."/>
        </authorList>
    </citation>
    <scope>NUCLEOTIDE SEQUENCE [LARGE SCALE GENOMIC DNA]</scope>
    <source>
        <strain evidence="3">IBRC-M 10761</strain>
    </source>
</reference>
<keyword evidence="3" id="KW-1185">Reference proteome</keyword>
<sequence length="258" mass="28593">MPDIAYWKSGKGKPLVLLPGFGETKEMWADFARPLSDRYEVWCPDLPGFGESKAAEAGFSLRTVAQILGQWLQQQGIPNACLLGHSLGGYLVLEMAALPNLSLSAIGLFHSTAFADTPTKKESRDQTVAFLEKHGVGPFIRSFVPPLFAAENREACRQAIENLVARGLLHPKESLIGYTRAMRDRNEHLDTLRKFSGPKLMICGDKDPAVPLDASLKHQQAITDFNILENCGHMGMFEKQAETQDILLRFLNALSLNR</sequence>
<dbReference type="OrthoDB" id="252464at2"/>
<organism evidence="2 3">
    <name type="scientific">Cyclobacterium xiamenense</name>
    <dbReference type="NCBI Taxonomy" id="1297121"/>
    <lineage>
        <taxon>Bacteria</taxon>
        <taxon>Pseudomonadati</taxon>
        <taxon>Bacteroidota</taxon>
        <taxon>Cytophagia</taxon>
        <taxon>Cytophagales</taxon>
        <taxon>Cyclobacteriaceae</taxon>
        <taxon>Cyclobacterium</taxon>
    </lineage>
</organism>
<dbReference type="EMBL" id="FNZH01000002">
    <property type="protein sequence ID" value="SEJ11475.1"/>
    <property type="molecule type" value="Genomic_DNA"/>
</dbReference>
<dbReference type="InterPro" id="IPR000639">
    <property type="entry name" value="Epox_hydrolase-like"/>
</dbReference>
<dbReference type="PANTHER" id="PTHR43798:SF33">
    <property type="entry name" value="HYDROLASE, PUTATIVE (AFU_ORTHOLOGUE AFUA_2G14860)-RELATED"/>
    <property type="match status" value="1"/>
</dbReference>
<dbReference type="InterPro" id="IPR050266">
    <property type="entry name" value="AB_hydrolase_sf"/>
</dbReference>
<dbReference type="STRING" id="1416801.SAMN05192553_102452"/>
<dbReference type="Gene3D" id="3.40.50.1820">
    <property type="entry name" value="alpha/beta hydrolase"/>
    <property type="match status" value="1"/>
</dbReference>
<proteinExistence type="predicted"/>
<dbReference type="AlphaFoldDB" id="A0A1H6WGL8"/>
<dbReference type="PRINTS" id="PR00111">
    <property type="entry name" value="ABHYDROLASE"/>
</dbReference>
<dbReference type="GO" id="GO:0016020">
    <property type="term" value="C:membrane"/>
    <property type="evidence" value="ECO:0007669"/>
    <property type="project" value="TreeGrafter"/>
</dbReference>
<dbReference type="GO" id="GO:0003824">
    <property type="term" value="F:catalytic activity"/>
    <property type="evidence" value="ECO:0007669"/>
    <property type="project" value="InterPro"/>
</dbReference>
<dbReference type="PANTHER" id="PTHR43798">
    <property type="entry name" value="MONOACYLGLYCEROL LIPASE"/>
    <property type="match status" value="1"/>
</dbReference>
<accession>A0A1H6WGL8</accession>